<gene>
    <name evidence="4" type="ORF">F0562_034540</name>
</gene>
<feature type="domain" description="NAB" evidence="3">
    <location>
        <begin position="15"/>
        <end position="97"/>
    </location>
</feature>
<dbReference type="EMBL" id="CM018044">
    <property type="protein sequence ID" value="KAA8530004.1"/>
    <property type="molecule type" value="Genomic_DNA"/>
</dbReference>
<evidence type="ECO:0000259" key="3">
    <source>
        <dbReference type="PROSITE" id="PS51774"/>
    </source>
</evidence>
<proteinExistence type="inferred from homology"/>
<dbReference type="Pfam" id="PF07765">
    <property type="entry name" value="KIP1"/>
    <property type="match status" value="1"/>
</dbReference>
<keyword evidence="1" id="KW-0175">Coiled coil</keyword>
<dbReference type="InterPro" id="IPR011684">
    <property type="entry name" value="NAB"/>
</dbReference>
<dbReference type="GO" id="GO:0003779">
    <property type="term" value="F:actin binding"/>
    <property type="evidence" value="ECO:0007669"/>
    <property type="project" value="InterPro"/>
</dbReference>
<dbReference type="PROSITE" id="PS51774">
    <property type="entry name" value="NAB"/>
    <property type="match status" value="1"/>
</dbReference>
<evidence type="ECO:0000313" key="5">
    <source>
        <dbReference type="Proteomes" id="UP000325577"/>
    </source>
</evidence>
<evidence type="ECO:0000256" key="1">
    <source>
        <dbReference type="ARBA" id="ARBA00023054"/>
    </source>
</evidence>
<dbReference type="Proteomes" id="UP000325577">
    <property type="component" value="Linkage Group LG20"/>
</dbReference>
<sequence length="184" mass="22275">MEKDSSHTLDHASSNSWWWNSHNRPHDHQSQWLQATLSELEEKTKMIVKSIEDDGDSFAKRAEMYYKKRPQLIHLVEDLHRSYRSLALNYNHLLIITSHHSKIKKEEIKENCNSLEWNQLREKVSKLMEDHLQQQAELIRRNYEKRKAIKDLHFHLYKLMDEKRALETCLSRYKLDMKQNKSHI</sequence>
<reference evidence="4 5" key="1">
    <citation type="submission" date="2019-09" db="EMBL/GenBank/DDBJ databases">
        <title>A chromosome-level genome assembly of the Chinese tupelo Nyssa sinensis.</title>
        <authorList>
            <person name="Yang X."/>
            <person name="Kang M."/>
            <person name="Yang Y."/>
            <person name="Xiong H."/>
            <person name="Wang M."/>
            <person name="Zhang Z."/>
            <person name="Wang Z."/>
            <person name="Wu H."/>
            <person name="Ma T."/>
            <person name="Liu J."/>
            <person name="Xi Z."/>
        </authorList>
    </citation>
    <scope>NUCLEOTIDE SEQUENCE [LARGE SCALE GENOMIC DNA]</scope>
    <source>
        <strain evidence="4">J267</strain>
        <tissue evidence="4">Leaf</tissue>
    </source>
</reference>
<keyword evidence="5" id="KW-1185">Reference proteome</keyword>
<dbReference type="OrthoDB" id="1924020at2759"/>
<evidence type="ECO:0000256" key="2">
    <source>
        <dbReference type="ARBA" id="ARBA00038006"/>
    </source>
</evidence>
<dbReference type="InterPro" id="IPR051861">
    <property type="entry name" value="NET_actin-binding_domain"/>
</dbReference>
<dbReference type="AlphaFoldDB" id="A0A5J5AIE9"/>
<dbReference type="PANTHER" id="PTHR32258">
    <property type="entry name" value="PROTEIN NETWORKED 4A"/>
    <property type="match status" value="1"/>
</dbReference>
<evidence type="ECO:0000313" key="4">
    <source>
        <dbReference type="EMBL" id="KAA8530004.1"/>
    </source>
</evidence>
<accession>A0A5J5AIE9</accession>
<organism evidence="4 5">
    <name type="scientific">Nyssa sinensis</name>
    <dbReference type="NCBI Taxonomy" id="561372"/>
    <lineage>
        <taxon>Eukaryota</taxon>
        <taxon>Viridiplantae</taxon>
        <taxon>Streptophyta</taxon>
        <taxon>Embryophyta</taxon>
        <taxon>Tracheophyta</taxon>
        <taxon>Spermatophyta</taxon>
        <taxon>Magnoliopsida</taxon>
        <taxon>eudicotyledons</taxon>
        <taxon>Gunneridae</taxon>
        <taxon>Pentapetalae</taxon>
        <taxon>asterids</taxon>
        <taxon>Cornales</taxon>
        <taxon>Nyssaceae</taxon>
        <taxon>Nyssa</taxon>
    </lineage>
</organism>
<protein>
    <recommendedName>
        <fullName evidence="3">NAB domain-containing protein</fullName>
    </recommendedName>
</protein>
<dbReference type="PANTHER" id="PTHR32258:SF22">
    <property type="entry name" value="PROTEIN NETWORKED 3A-LIKE"/>
    <property type="match status" value="1"/>
</dbReference>
<comment type="similarity">
    <text evidence="2">Belongs to the NET family.</text>
</comment>
<name>A0A5J5AIE9_9ASTE</name>